<dbReference type="GO" id="GO:0000244">
    <property type="term" value="P:spliceosomal tri-snRNP complex assembly"/>
    <property type="evidence" value="ECO:0007669"/>
    <property type="project" value="InterPro"/>
</dbReference>
<dbReference type="InterPro" id="IPR019175">
    <property type="entry name" value="Prp31_C"/>
</dbReference>
<feature type="region of interest" description="Disordered" evidence="4">
    <location>
        <begin position="201"/>
        <end position="242"/>
    </location>
</feature>
<evidence type="ECO:0000256" key="3">
    <source>
        <dbReference type="ARBA" id="ARBA00023274"/>
    </source>
</evidence>
<gene>
    <name evidence="7" type="ORF">A4A49_07080</name>
</gene>
<organism evidence="7 8">
    <name type="scientific">Nicotiana attenuata</name>
    <name type="common">Coyote tobacco</name>
    <dbReference type="NCBI Taxonomy" id="49451"/>
    <lineage>
        <taxon>Eukaryota</taxon>
        <taxon>Viridiplantae</taxon>
        <taxon>Streptophyta</taxon>
        <taxon>Embryophyta</taxon>
        <taxon>Tracheophyta</taxon>
        <taxon>Spermatophyta</taxon>
        <taxon>Magnoliopsida</taxon>
        <taxon>eudicotyledons</taxon>
        <taxon>Gunneridae</taxon>
        <taxon>Pentapetalae</taxon>
        <taxon>asterids</taxon>
        <taxon>lamiids</taxon>
        <taxon>Solanales</taxon>
        <taxon>Solanaceae</taxon>
        <taxon>Nicotianoideae</taxon>
        <taxon>Nicotianeae</taxon>
        <taxon>Nicotiana</taxon>
    </lineage>
</organism>
<dbReference type="AlphaFoldDB" id="A0A1J6IRZ6"/>
<dbReference type="GO" id="GO:0046540">
    <property type="term" value="C:U4/U6 x U5 tri-snRNP complex"/>
    <property type="evidence" value="ECO:0007669"/>
    <property type="project" value="InterPro"/>
</dbReference>
<dbReference type="EMBL" id="MJEQ01037183">
    <property type="protein sequence ID" value="OIT07606.1"/>
    <property type="molecule type" value="Genomic_DNA"/>
</dbReference>
<dbReference type="Pfam" id="PF01798">
    <property type="entry name" value="Nop"/>
    <property type="match status" value="1"/>
</dbReference>
<feature type="compositionally biased region" description="Basic residues" evidence="4">
    <location>
        <begin position="225"/>
        <end position="237"/>
    </location>
</feature>
<dbReference type="SUPFAM" id="SSF89124">
    <property type="entry name" value="Nop domain"/>
    <property type="match status" value="1"/>
</dbReference>
<dbReference type="Gene3D" id="1.10.287.4070">
    <property type="match status" value="2"/>
</dbReference>
<evidence type="ECO:0000256" key="4">
    <source>
        <dbReference type="SAM" id="MobiDB-lite"/>
    </source>
</evidence>
<evidence type="ECO:0000259" key="5">
    <source>
        <dbReference type="Pfam" id="PF01798"/>
    </source>
</evidence>
<evidence type="ECO:0000259" key="6">
    <source>
        <dbReference type="Pfam" id="PF09785"/>
    </source>
</evidence>
<dbReference type="PANTHER" id="PTHR13904">
    <property type="entry name" value="PRE-MRNA SPLICING FACTOR PRP31"/>
    <property type="match status" value="1"/>
</dbReference>
<sequence length="280" mass="31135">MATLADSFLADLDELSDYVLDEENLDAEDLADMLDNVSKLQKSRRYIDVMQKVEDALIDVTNKGNSVVLEDDDPEFQFIVACNALLIDIENEILIIHNFIHGRIGKEMDVARVDLKGPLTSGVNIMAVCVAASTTNGKPLPEDVLQKTLEACDRAIALDSAKKKEGSLADKSMLAARIDSNRGKPTGEYGKSLKEEILKKIEKSQERPPARLPKSLSVPKDTKPKNKRGGGRDRKRKERYEMTDSRKLANLAYLKKAPYLGLDIACLVRLEVVSCVYQLK</sequence>
<feature type="domain" description="Nop" evidence="5">
    <location>
        <begin position="168"/>
        <end position="203"/>
    </location>
</feature>
<reference evidence="7" key="1">
    <citation type="submission" date="2016-11" db="EMBL/GenBank/DDBJ databases">
        <title>The genome of Nicotiana attenuata.</title>
        <authorList>
            <person name="Xu S."/>
            <person name="Brockmoeller T."/>
            <person name="Gaquerel E."/>
            <person name="Navarro A."/>
            <person name="Kuhl H."/>
            <person name="Gase K."/>
            <person name="Ling Z."/>
            <person name="Zhou W."/>
            <person name="Kreitzer C."/>
            <person name="Stanke M."/>
            <person name="Tang H."/>
            <person name="Lyons E."/>
            <person name="Pandey P."/>
            <person name="Pandey S.P."/>
            <person name="Timmermann B."/>
            <person name="Baldwin I.T."/>
        </authorList>
    </citation>
    <scope>NUCLEOTIDE SEQUENCE [LARGE SCALE GENOMIC DNA]</scope>
    <source>
        <strain evidence="7">UT</strain>
    </source>
</reference>
<dbReference type="Pfam" id="PF09785">
    <property type="entry name" value="Prp31_C"/>
    <property type="match status" value="1"/>
</dbReference>
<evidence type="ECO:0000313" key="7">
    <source>
        <dbReference type="EMBL" id="OIT07606.1"/>
    </source>
</evidence>
<evidence type="ECO:0000256" key="1">
    <source>
        <dbReference type="ARBA" id="ARBA00004123"/>
    </source>
</evidence>
<feature type="domain" description="Prp31 C-terminal" evidence="6">
    <location>
        <begin position="212"/>
        <end position="250"/>
    </location>
</feature>
<dbReference type="PANTHER" id="PTHR13904:SF0">
    <property type="entry name" value="U4_U6 SMALL NUCLEAR RIBONUCLEOPROTEIN PRP31"/>
    <property type="match status" value="1"/>
</dbReference>
<dbReference type="Gramene" id="OIT07606">
    <property type="protein sequence ID" value="OIT07606"/>
    <property type="gene ID" value="A4A49_07080"/>
</dbReference>
<dbReference type="GO" id="GO:0005687">
    <property type="term" value="C:U4 snRNP"/>
    <property type="evidence" value="ECO:0007669"/>
    <property type="project" value="TreeGrafter"/>
</dbReference>
<accession>A0A1J6IRZ6</accession>
<dbReference type="InterPro" id="IPR036070">
    <property type="entry name" value="Nop_dom_sf"/>
</dbReference>
<name>A0A1J6IRZ6_NICAT</name>
<evidence type="ECO:0000256" key="2">
    <source>
        <dbReference type="ARBA" id="ARBA00023242"/>
    </source>
</evidence>
<dbReference type="SMR" id="A0A1J6IRZ6"/>
<proteinExistence type="predicted"/>
<keyword evidence="3" id="KW-0687">Ribonucleoprotein</keyword>
<evidence type="ECO:0000313" key="8">
    <source>
        <dbReference type="Proteomes" id="UP000187609"/>
    </source>
</evidence>
<dbReference type="Proteomes" id="UP000187609">
    <property type="component" value="Unassembled WGS sequence"/>
</dbReference>
<protein>
    <submittedName>
        <fullName evidence="7">Uncharacterized protein</fullName>
    </submittedName>
</protein>
<dbReference type="InterPro" id="IPR027105">
    <property type="entry name" value="Prp31"/>
</dbReference>
<comment type="subcellular location">
    <subcellularLocation>
        <location evidence="1">Nucleus</location>
    </subcellularLocation>
</comment>
<dbReference type="InterPro" id="IPR002687">
    <property type="entry name" value="Nop_dom"/>
</dbReference>
<dbReference type="GO" id="GO:0071011">
    <property type="term" value="C:precatalytic spliceosome"/>
    <property type="evidence" value="ECO:0007669"/>
    <property type="project" value="TreeGrafter"/>
</dbReference>
<comment type="caution">
    <text evidence="7">The sequence shown here is derived from an EMBL/GenBank/DDBJ whole genome shotgun (WGS) entry which is preliminary data.</text>
</comment>
<dbReference type="STRING" id="49451.A0A1J6IRZ6"/>
<keyword evidence="2" id="KW-0539">Nucleus</keyword>
<keyword evidence="8" id="KW-1185">Reference proteome</keyword>